<accession>A0A7W6FXC9</accession>
<dbReference type="GO" id="GO:0006310">
    <property type="term" value="P:DNA recombination"/>
    <property type="evidence" value="ECO:0007669"/>
    <property type="project" value="UniProtKB-KW"/>
</dbReference>
<dbReference type="InterPro" id="IPR053876">
    <property type="entry name" value="Phage_int_M"/>
</dbReference>
<protein>
    <submittedName>
        <fullName evidence="6">Integrase</fullName>
    </submittedName>
</protein>
<dbReference type="Gene3D" id="1.10.443.10">
    <property type="entry name" value="Intergrase catalytic core"/>
    <property type="match status" value="1"/>
</dbReference>
<dbReference type="InterPro" id="IPR050808">
    <property type="entry name" value="Phage_Integrase"/>
</dbReference>
<dbReference type="InterPro" id="IPR013762">
    <property type="entry name" value="Integrase-like_cat_sf"/>
</dbReference>
<gene>
    <name evidence="6" type="ORF">GGR39_000524</name>
</gene>
<dbReference type="GO" id="GO:0003677">
    <property type="term" value="F:DNA binding"/>
    <property type="evidence" value="ECO:0007669"/>
    <property type="project" value="UniProtKB-KW"/>
</dbReference>
<dbReference type="GO" id="GO:0015074">
    <property type="term" value="P:DNA integration"/>
    <property type="evidence" value="ECO:0007669"/>
    <property type="project" value="UniProtKB-KW"/>
</dbReference>
<keyword evidence="2" id="KW-0229">DNA integration</keyword>
<dbReference type="CDD" id="cd00801">
    <property type="entry name" value="INT_P4_C"/>
    <property type="match status" value="1"/>
</dbReference>
<dbReference type="Gene3D" id="3.30.160.390">
    <property type="entry name" value="Integrase, DNA-binding domain"/>
    <property type="match status" value="1"/>
</dbReference>
<name>A0A7W6FXC9_9SPHN</name>
<dbReference type="InterPro" id="IPR011010">
    <property type="entry name" value="DNA_brk_join_enz"/>
</dbReference>
<dbReference type="PANTHER" id="PTHR30629">
    <property type="entry name" value="PROPHAGE INTEGRASE"/>
    <property type="match status" value="1"/>
</dbReference>
<feature type="domain" description="Tyr recombinase" evidence="5">
    <location>
        <begin position="236"/>
        <end position="416"/>
    </location>
</feature>
<dbReference type="InterPro" id="IPR010998">
    <property type="entry name" value="Integrase_recombinase_N"/>
</dbReference>
<dbReference type="Proteomes" id="UP000561459">
    <property type="component" value="Unassembled WGS sequence"/>
</dbReference>
<dbReference type="InterPro" id="IPR025166">
    <property type="entry name" value="Integrase_DNA_bind_dom"/>
</dbReference>
<dbReference type="Gene3D" id="1.10.150.130">
    <property type="match status" value="1"/>
</dbReference>
<sequence length="488" mass="55667">MFHAISVRIWNIRWTCGALQAAKGPSIMARPGGKSGLTAVSVARAKPKERPYKLSDRDGLYLLVKPSGARYWRMNYRFHQQQRTITFGRYPELLLADARQRLLDARRLLADGIDPVDQAKLNKIADAVAASNSFKDVSDDWLEKVRLEERTPASIQKYKWQLGLVMPSLGRRPISQITPYELLIALKKIEQTKKFYTATSVRATCSQVFRFAIATARAERDICADLRGALVTPKVKHRAAITTPAEVGALLRCIDEYEGGELTKIALRFLPHVFVRPGELRHAEWKEFDLARAVWTIPEHKMKMRRPHAIPLSRQAIALIRQIEHDADYSPYLFPSLRARKRPMSDNTINASLRRMGYGKEDMTAHGFRAMAATLLNEMGLWNADAIERQLAHVEANAVRRAYTRGQYWEERVRMMQHWSDYLDQLREGAKVLRPEFKQTQLGRSTASSVVSGASTAWNGDDASLRVDWRESGNTRHEPFRCSVANDR</sequence>
<dbReference type="PANTHER" id="PTHR30629:SF2">
    <property type="entry name" value="PROPHAGE INTEGRASE INTS-RELATED"/>
    <property type="match status" value="1"/>
</dbReference>
<dbReference type="InterPro" id="IPR038488">
    <property type="entry name" value="Integrase_DNA-bd_sf"/>
</dbReference>
<evidence type="ECO:0000259" key="5">
    <source>
        <dbReference type="PROSITE" id="PS51898"/>
    </source>
</evidence>
<dbReference type="Pfam" id="PF13356">
    <property type="entry name" value="Arm-DNA-bind_3"/>
    <property type="match status" value="1"/>
</dbReference>
<keyword evidence="7" id="KW-1185">Reference proteome</keyword>
<dbReference type="SUPFAM" id="SSF56349">
    <property type="entry name" value="DNA breaking-rejoining enzymes"/>
    <property type="match status" value="1"/>
</dbReference>
<evidence type="ECO:0000313" key="6">
    <source>
        <dbReference type="EMBL" id="MBB3938895.1"/>
    </source>
</evidence>
<evidence type="ECO:0000256" key="4">
    <source>
        <dbReference type="ARBA" id="ARBA00023172"/>
    </source>
</evidence>
<dbReference type="AlphaFoldDB" id="A0A7W6FXC9"/>
<dbReference type="Pfam" id="PF22022">
    <property type="entry name" value="Phage_int_M"/>
    <property type="match status" value="1"/>
</dbReference>
<dbReference type="RefSeq" id="WP_343055755.1">
    <property type="nucleotide sequence ID" value="NZ_JACIDY010000001.1"/>
</dbReference>
<organism evidence="6 7">
    <name type="scientific">Novosphingobium fluoreni</name>
    <dbReference type="NCBI Taxonomy" id="1391222"/>
    <lineage>
        <taxon>Bacteria</taxon>
        <taxon>Pseudomonadati</taxon>
        <taxon>Pseudomonadota</taxon>
        <taxon>Alphaproteobacteria</taxon>
        <taxon>Sphingomonadales</taxon>
        <taxon>Sphingomonadaceae</taxon>
        <taxon>Novosphingobium</taxon>
    </lineage>
</organism>
<comment type="similarity">
    <text evidence="1">Belongs to the 'phage' integrase family.</text>
</comment>
<evidence type="ECO:0000256" key="1">
    <source>
        <dbReference type="ARBA" id="ARBA00008857"/>
    </source>
</evidence>
<keyword evidence="3" id="KW-0238">DNA-binding</keyword>
<evidence type="ECO:0000256" key="2">
    <source>
        <dbReference type="ARBA" id="ARBA00022908"/>
    </source>
</evidence>
<evidence type="ECO:0000313" key="7">
    <source>
        <dbReference type="Proteomes" id="UP000561459"/>
    </source>
</evidence>
<comment type="caution">
    <text evidence="6">The sequence shown here is derived from an EMBL/GenBank/DDBJ whole genome shotgun (WGS) entry which is preliminary data.</text>
</comment>
<dbReference type="InterPro" id="IPR002104">
    <property type="entry name" value="Integrase_catalytic"/>
</dbReference>
<dbReference type="Pfam" id="PF00589">
    <property type="entry name" value="Phage_integrase"/>
    <property type="match status" value="1"/>
</dbReference>
<proteinExistence type="inferred from homology"/>
<dbReference type="PROSITE" id="PS51898">
    <property type="entry name" value="TYR_RECOMBINASE"/>
    <property type="match status" value="1"/>
</dbReference>
<evidence type="ECO:0000256" key="3">
    <source>
        <dbReference type="ARBA" id="ARBA00023125"/>
    </source>
</evidence>
<keyword evidence="4" id="KW-0233">DNA recombination</keyword>
<reference evidence="6 7" key="1">
    <citation type="submission" date="2020-08" db="EMBL/GenBank/DDBJ databases">
        <title>Genomic Encyclopedia of Type Strains, Phase IV (KMG-IV): sequencing the most valuable type-strain genomes for metagenomic binning, comparative biology and taxonomic classification.</title>
        <authorList>
            <person name="Goeker M."/>
        </authorList>
    </citation>
    <scope>NUCLEOTIDE SEQUENCE [LARGE SCALE GENOMIC DNA]</scope>
    <source>
        <strain evidence="6 7">DSM 27568</strain>
    </source>
</reference>
<dbReference type="EMBL" id="JACIDY010000001">
    <property type="protein sequence ID" value="MBB3938895.1"/>
    <property type="molecule type" value="Genomic_DNA"/>
</dbReference>